<protein>
    <recommendedName>
        <fullName evidence="9">DUF2341 domain-containing protein</fullName>
    </recommendedName>
</protein>
<evidence type="ECO:0000313" key="8">
    <source>
        <dbReference type="Proteomes" id="UP000019140"/>
    </source>
</evidence>
<name>W4MD85_9BACT</name>
<feature type="chain" id="PRO_5004844838" description="DUF2341 domain-containing protein" evidence="3">
    <location>
        <begin position="21"/>
        <end position="2567"/>
    </location>
</feature>
<dbReference type="InterPro" id="IPR029030">
    <property type="entry name" value="Caspase-like_dom_sf"/>
</dbReference>
<evidence type="ECO:0000259" key="5">
    <source>
        <dbReference type="Pfam" id="PF10102"/>
    </source>
</evidence>
<dbReference type="SUPFAM" id="SSF52129">
    <property type="entry name" value="Caspase-like"/>
    <property type="match status" value="1"/>
</dbReference>
<dbReference type="PATRIC" id="fig|1429439.4.peg.1760"/>
<organism evidence="7 8">
    <name type="scientific">Candidatus Entotheonella gemina</name>
    <dbReference type="NCBI Taxonomy" id="1429439"/>
    <lineage>
        <taxon>Bacteria</taxon>
        <taxon>Pseudomonadati</taxon>
        <taxon>Nitrospinota/Tectimicrobiota group</taxon>
        <taxon>Candidatus Tectimicrobiota</taxon>
        <taxon>Candidatus Entotheonellia</taxon>
        <taxon>Candidatus Entotheonellales</taxon>
        <taxon>Candidatus Entotheonellaceae</taxon>
        <taxon>Candidatus Entotheonella</taxon>
    </lineage>
</organism>
<dbReference type="Gene3D" id="3.40.50.1460">
    <property type="match status" value="1"/>
</dbReference>
<dbReference type="GO" id="GO:0006508">
    <property type="term" value="P:proteolysis"/>
    <property type="evidence" value="ECO:0007669"/>
    <property type="project" value="InterPro"/>
</dbReference>
<comment type="caution">
    <text evidence="7">The sequence shown here is derived from an EMBL/GenBank/DDBJ whole genome shotgun (WGS) entry which is preliminary data.</text>
</comment>
<evidence type="ECO:0000256" key="2">
    <source>
        <dbReference type="SAM" id="MobiDB-lite"/>
    </source>
</evidence>
<feature type="compositionally biased region" description="Acidic residues" evidence="2">
    <location>
        <begin position="1671"/>
        <end position="1680"/>
    </location>
</feature>
<keyword evidence="1 3" id="KW-0732">Signal</keyword>
<dbReference type="HOGENOM" id="CLU_228063_0_0_7"/>
<dbReference type="InterPro" id="IPR010620">
    <property type="entry name" value="SBBP_repeat"/>
</dbReference>
<evidence type="ECO:0000256" key="1">
    <source>
        <dbReference type="ARBA" id="ARBA00022729"/>
    </source>
</evidence>
<sequence>MKWRQWIVTVLILLTLHATAHGRNGSHPADASQRITAAYLALPLAFEANQGQVRHPSVDFLTRGSGYTVFFTHGHATLILHAAEPAQVLRLNLVGAHANPEGMGRRPLAHRSHYLLGRDPTAWQTHIENYRAITYAQVYPGIDLHYYGNQGQLEYDFTIAAGAAPERIRMAFDGATSIAIANNGNLMLTLPNHETVRFKAPLAYQEQGGQRQIIASRYHIAANGEVGFKLDAYDTGRPLIIDPILDYTTYLGGSLGSDPAYDIAIDPSGHAYITGSTNSADFPGTPVQAGTGIDTFVTKLSPDGTSAIYSTYFGGNSSETQSSIALDATGRAYIAGSTQSSDFPTTTGAFDEGHNDGSDAFVAVLSAAGDALQYATYIGGQGVNDSGRAIAVDSTGKIYVAGSTDSANTGGAPDKQFPTTAGAYDTTWGGNFDAFVVKLDPSGNGVSDLLYATYLGGATGNETANDILVAGQDDVYITGHTISSDFPVITATFGSGNGSNSDAYVARLHLAGAGAADLAASARLGSNAFATSDTGQAIAMDAAGNIYVAGYTDASSFPTTPGAYDETKSTSDDGFIAKLNGNLSALNYSTFLGGNGIDQIITIAVDANGQAHVGGFTFPSNLPVTADALDSGLDGMSDGFLATLDAGGANLTYLTYFGGTNNDIVYRLVADSSGTIYTAGSTGAPNLSYVPSPAVLGSSGLTDAFAAKFVPADAAWYDNAWQYRKRLTMDSALVDANQADFSLLVYLASDAELAAAARADGFDILFTDDDGTTQLDHDIETYVSATGELAAWVRIPALPATFHKHIYLYYGHPNASDQRNRAGARDAKHIAVWHLNESPANGVAGHDDATGNANDATPQGFDGIASSTTNGTGKISGGNTFDGVDDTVTIPDNATWTLSPLGDYTWQMWINPDDLSSAFTQLWGQTNASTRGVGIYAHTTTNSNLGPVTNGISVDWNESGADKLGVHSTNNVLMAGTWHHVAITYDSSLAQASRVTIYVDGMDVTDRSDINSTGTLSGVDPVSIAIGGNPIDVPTWFDGHIDEASVSGGVRSTEWIAAQYHNQNLPASFVTVSTEAEIPGLIVRTTADVVDGDTSSIDALLADRGADSVISLREAITAANNTANGDAPDEISFNIPDSDANHVYYRDDGIIGSLSLIATATLSDDAIGDFDPDYPNTQHSWFRIEPGSPLPVISDPVIIDGYTQPGAQANTVAAPGLPDAVLKIELDGSGAGAAANGLNLMARDIVIRGLIINQFDGDGLKLQGLSSTSNTITGNYIGTDASGTRDLGNAQHGVHVLSGASVNVLGGTTAGSRNIISGNDNVGVNIVGTSTAATRVEGNFIGTDMTGMAPLGNTVEGIVIGNSAINTVIGGSVSGAGNLISANLGDGVSMWGNSTTGTTFQGNYIGTDITGAVAAGMGNQDEGVDIQFDASDNSIGSFAATGFNRIAGNGSHGIEIVSGIANFILGNEIYANGGLGIQLSGGTEDAFLVTANDTGDADTGPNHLQNYPVLQSVQTTGSAVRIRGTLNSTVASTFIIFYFASAAADASGHGEAERYLGLEIVLTDPITGDASFTFVENTPVAAGEVVTATATEIGNHTSEFALSVAAMAEADSDGDGVFDSEEDRNVDGDGNPTTGPPLNTDGDGMLDHLDTDDDGDGTLTANEDANGNGDPTDDDTDGDGIPDYLDPADDGPGPGDSDGDGVTDDQECPSSPPCTDTDSDGIPNYNDPDHNTLVEQLVAEAQVSEDGVSLRLSTGWEHNHLGYHIYRGSETLRHRLTSALLPGSVLLAGANSVLSAGHRYEWFDPAGTPDDLYWLLEVDIHGHETWHGPIRPVPESIPAVPLATPLLRARSARSHLTHTPSGQPPGNYAKVTVPSTPPVWEQEMLTPQALQWALAQAPAIQLLVRQPGWYRVPQAALIEAGLDPAIDPRLLQLFADGVPHPVYVSGENDARLDANDWLAFYGKGLDTPWTDTRIYWLAAGTQPGRRVPQNTFSPASPAPTHFPYTLTWHERHLYAAAIRNGEAENFFGAIINSEPYRQDLLLDHLVAPSFAPPNAELEIALHGVSTGEHHVSVHLNGHTVGTMAFTGQNADLTTFSVPYNWLLNGVNRIELQARQEPLDISLLDTIRLTYAHAYQATGDVLFATAPAGQQVTIRGFTQPGIHVFDITEPQAVEALRGDIIAHGEGYAITVTPTGEHRRMLLAITEPRIRRPAAVRAHQPSAWHRPGQGADMVMIAPWPMLESLVPLYTLRERQGLQVSTIAVDDLYNEFTFGEKHPLALKRFLRHAVAHWQPAPRFVLLVGDGHFDPRQYLGGEAMDWLPVYSVDTESLETVSDDWYVDLNDDTYPDLAVGRLPVNDIAEADAVVAKLVAHAASSGVWEHRALVVTDTPDAFDFAAAMEPLVQELSTAFEVARLPLGTLALDEARRQLRDQLETGQGLVTFLGHGALDRWSAEGLLSTSSIEAVRNEDRLPMVVSLTCLNGFFHDSRTMSLAEAMLVFPNGAVAVWASSGLTRAADQLDMHRAFITSLLHEPRLTIGESILQAKQRVRNLDTRRTWQLFGDPAMRLD</sequence>
<gene>
    <name evidence="7" type="ORF">ETSY2_10265</name>
</gene>
<dbReference type="GO" id="GO:0008234">
    <property type="term" value="F:cysteine-type peptidase activity"/>
    <property type="evidence" value="ECO:0007669"/>
    <property type="project" value="InterPro"/>
</dbReference>
<dbReference type="Pfam" id="PF01364">
    <property type="entry name" value="Peptidase_C25"/>
    <property type="match status" value="1"/>
</dbReference>
<dbReference type="InterPro" id="IPR018765">
    <property type="entry name" value="DUF2341"/>
</dbReference>
<feature type="compositionally biased region" description="Acidic residues" evidence="2">
    <location>
        <begin position="1612"/>
        <end position="1624"/>
    </location>
</feature>
<dbReference type="PANTHER" id="PTHR35580">
    <property type="entry name" value="CELL SURFACE GLYCOPROTEIN (S-LAYER PROTEIN)-LIKE PROTEIN"/>
    <property type="match status" value="1"/>
</dbReference>
<dbReference type="InterPro" id="IPR052918">
    <property type="entry name" value="Motility_Chemotaxis_Reg"/>
</dbReference>
<feature type="signal peptide" evidence="3">
    <location>
        <begin position="1"/>
        <end position="20"/>
    </location>
</feature>
<feature type="compositionally biased region" description="Low complexity" evidence="2">
    <location>
        <begin position="1657"/>
        <end position="1670"/>
    </location>
</feature>
<evidence type="ECO:0000259" key="6">
    <source>
        <dbReference type="Pfam" id="PF25778"/>
    </source>
</evidence>
<dbReference type="InterPro" id="IPR001769">
    <property type="entry name" value="Gingipain"/>
</dbReference>
<feature type="domain" description="DUF2341" evidence="5">
    <location>
        <begin position="760"/>
        <end position="821"/>
    </location>
</feature>
<feature type="domain" description="DUF7948" evidence="6">
    <location>
        <begin position="46"/>
        <end position="244"/>
    </location>
</feature>
<feature type="domain" description="Gingipain" evidence="4">
    <location>
        <begin position="2231"/>
        <end position="2566"/>
    </location>
</feature>
<dbReference type="InterPro" id="IPR057708">
    <property type="entry name" value="DUF7948"/>
</dbReference>
<dbReference type="EMBL" id="AZHX01000417">
    <property type="protein sequence ID" value="ETX07607.1"/>
    <property type="molecule type" value="Genomic_DNA"/>
</dbReference>
<evidence type="ECO:0000256" key="3">
    <source>
        <dbReference type="SAM" id="SignalP"/>
    </source>
</evidence>
<dbReference type="Pfam" id="PF06739">
    <property type="entry name" value="SBBP"/>
    <property type="match status" value="4"/>
</dbReference>
<feature type="region of interest" description="Disordered" evidence="2">
    <location>
        <begin position="1612"/>
        <end position="1730"/>
    </location>
</feature>
<dbReference type="SUPFAM" id="SSF49899">
    <property type="entry name" value="Concanavalin A-like lectins/glucanases"/>
    <property type="match status" value="1"/>
</dbReference>
<proteinExistence type="predicted"/>
<dbReference type="InterPro" id="IPR029031">
    <property type="entry name" value="Gingipain_N_sf"/>
</dbReference>
<evidence type="ECO:0000259" key="4">
    <source>
        <dbReference type="Pfam" id="PF01364"/>
    </source>
</evidence>
<dbReference type="MEROPS" id="C25.004"/>
<dbReference type="Gene3D" id="2.60.120.200">
    <property type="match status" value="1"/>
</dbReference>
<evidence type="ECO:0008006" key="9">
    <source>
        <dbReference type="Google" id="ProtNLM"/>
    </source>
</evidence>
<dbReference type="Proteomes" id="UP000019140">
    <property type="component" value="Unassembled WGS sequence"/>
</dbReference>
<feature type="compositionally biased region" description="Acidic residues" evidence="2">
    <location>
        <begin position="1697"/>
        <end position="1707"/>
    </location>
</feature>
<keyword evidence="8" id="KW-1185">Reference proteome</keyword>
<reference evidence="7 8" key="1">
    <citation type="journal article" date="2014" name="Nature">
        <title>An environmental bacterial taxon with a large and distinct metabolic repertoire.</title>
        <authorList>
            <person name="Wilson M.C."/>
            <person name="Mori T."/>
            <person name="Ruckert C."/>
            <person name="Uria A.R."/>
            <person name="Helf M.J."/>
            <person name="Takada K."/>
            <person name="Gernert C."/>
            <person name="Steffens U.A."/>
            <person name="Heycke N."/>
            <person name="Schmitt S."/>
            <person name="Rinke C."/>
            <person name="Helfrich E.J."/>
            <person name="Brachmann A.O."/>
            <person name="Gurgui C."/>
            <person name="Wakimoto T."/>
            <person name="Kracht M."/>
            <person name="Crusemann M."/>
            <person name="Hentschel U."/>
            <person name="Abe I."/>
            <person name="Matsunaga S."/>
            <person name="Kalinowski J."/>
            <person name="Takeyama H."/>
            <person name="Piel J."/>
        </authorList>
    </citation>
    <scope>NUCLEOTIDE SEQUENCE [LARGE SCALE GENOMIC DNA]</scope>
    <source>
        <strain evidence="8">TSY2</strain>
    </source>
</reference>
<dbReference type="Pfam" id="PF13385">
    <property type="entry name" value="Laminin_G_3"/>
    <property type="match status" value="1"/>
</dbReference>
<dbReference type="Pfam" id="PF25778">
    <property type="entry name" value="DUF7948"/>
    <property type="match status" value="1"/>
</dbReference>
<dbReference type="Gene3D" id="3.40.50.10390">
    <property type="entry name" value="Gingipain r, domain 1"/>
    <property type="match status" value="1"/>
</dbReference>
<evidence type="ECO:0000313" key="7">
    <source>
        <dbReference type="EMBL" id="ETX07607.1"/>
    </source>
</evidence>
<dbReference type="InterPro" id="IPR013320">
    <property type="entry name" value="ConA-like_dom_sf"/>
</dbReference>
<dbReference type="Pfam" id="PF10102">
    <property type="entry name" value="DUF2341"/>
    <property type="match status" value="1"/>
</dbReference>
<dbReference type="PANTHER" id="PTHR35580:SF1">
    <property type="entry name" value="PHYTASE-LIKE DOMAIN-CONTAINING PROTEIN"/>
    <property type="match status" value="1"/>
</dbReference>
<accession>W4MD85</accession>